<protein>
    <submittedName>
        <fullName evidence="2">Thioredoxin</fullName>
    </submittedName>
</protein>
<evidence type="ECO:0000313" key="3">
    <source>
        <dbReference type="Proteomes" id="UP000243605"/>
    </source>
</evidence>
<dbReference type="EMBL" id="FOIT01000002">
    <property type="protein sequence ID" value="SEV92108.1"/>
    <property type="molecule type" value="Genomic_DNA"/>
</dbReference>
<evidence type="ECO:0000259" key="1">
    <source>
        <dbReference type="Pfam" id="PF13462"/>
    </source>
</evidence>
<dbReference type="InterPro" id="IPR012336">
    <property type="entry name" value="Thioredoxin-like_fold"/>
</dbReference>
<dbReference type="OrthoDB" id="117402at2"/>
<name>A0A662Z2I5_9STAP</name>
<dbReference type="AlphaFoldDB" id="A0A662Z2I5"/>
<proteinExistence type="predicted"/>
<dbReference type="Gene3D" id="1.10.1200.90">
    <property type="entry name" value="DsbA-like domain"/>
    <property type="match status" value="1"/>
</dbReference>
<accession>A0A662Z2I5</accession>
<keyword evidence="3" id="KW-1185">Reference proteome</keyword>
<evidence type="ECO:0000313" key="2">
    <source>
        <dbReference type="EMBL" id="SEV92108.1"/>
    </source>
</evidence>
<dbReference type="SUPFAM" id="SSF52833">
    <property type="entry name" value="Thioredoxin-like"/>
    <property type="match status" value="1"/>
</dbReference>
<feature type="domain" description="Thioredoxin-like fold" evidence="1">
    <location>
        <begin position="6"/>
        <end position="161"/>
    </location>
</feature>
<sequence length="173" mass="20041">MVKYYLSIGEVDAPVVVESYINLGCPYCANYFEAAYTTFEDYIKNGELKHVIKHDDRTNGRLLKGTVANAHLNYEKPEKSYKHMRELFKTQKTWTSSYDVLLTTLNRQLFLKEDQESGERSKHARADIESREVTKVPTVFINGAKFSFDSEDSIEGISDLLKREIKNRLTRTE</sequence>
<gene>
    <name evidence="2" type="ORF">SAMN05192557_0779</name>
</gene>
<dbReference type="Pfam" id="PF13462">
    <property type="entry name" value="Thioredoxin_4"/>
    <property type="match status" value="1"/>
</dbReference>
<dbReference type="RefSeq" id="WP_091474106.1">
    <property type="nucleotide sequence ID" value="NZ_FOIT01000002.1"/>
</dbReference>
<dbReference type="Proteomes" id="UP000243605">
    <property type="component" value="Unassembled WGS sequence"/>
</dbReference>
<reference evidence="2 3" key="1">
    <citation type="submission" date="2016-10" db="EMBL/GenBank/DDBJ databases">
        <authorList>
            <person name="Varghese N."/>
            <person name="Submissions S."/>
        </authorList>
    </citation>
    <scope>NUCLEOTIDE SEQUENCE [LARGE SCALE GENOMIC DNA]</scope>
    <source>
        <strain evidence="2 3">IBRC-M10081</strain>
    </source>
</reference>
<dbReference type="Gene3D" id="3.40.30.10">
    <property type="entry name" value="Glutaredoxin"/>
    <property type="match status" value="1"/>
</dbReference>
<dbReference type="InterPro" id="IPR036249">
    <property type="entry name" value="Thioredoxin-like_sf"/>
</dbReference>
<organism evidence="2 3">
    <name type="scientific">Aliicoccus persicus</name>
    <dbReference type="NCBI Taxonomy" id="930138"/>
    <lineage>
        <taxon>Bacteria</taxon>
        <taxon>Bacillati</taxon>
        <taxon>Bacillota</taxon>
        <taxon>Bacilli</taxon>
        <taxon>Bacillales</taxon>
        <taxon>Staphylococcaceae</taxon>
        <taxon>Aliicoccus</taxon>
    </lineage>
</organism>